<reference evidence="1" key="1">
    <citation type="submission" date="2022-11" db="EMBL/GenBank/DDBJ databases">
        <authorList>
            <person name="Petersen C."/>
        </authorList>
    </citation>
    <scope>NUCLEOTIDE SEQUENCE</scope>
    <source>
        <strain evidence="1">IBT 19713</strain>
    </source>
</reference>
<dbReference type="PANTHER" id="PTHR38116:SF5">
    <property type="entry name" value="BZIP DOMAIN-CONTAINING PROTEIN"/>
    <property type="match status" value="1"/>
</dbReference>
<proteinExistence type="predicted"/>
<evidence type="ECO:0000313" key="2">
    <source>
        <dbReference type="Proteomes" id="UP001150941"/>
    </source>
</evidence>
<organism evidence="1 2">
    <name type="scientific">Penicillium chermesinum</name>
    <dbReference type="NCBI Taxonomy" id="63820"/>
    <lineage>
        <taxon>Eukaryota</taxon>
        <taxon>Fungi</taxon>
        <taxon>Dikarya</taxon>
        <taxon>Ascomycota</taxon>
        <taxon>Pezizomycotina</taxon>
        <taxon>Eurotiomycetes</taxon>
        <taxon>Eurotiomycetidae</taxon>
        <taxon>Eurotiales</taxon>
        <taxon>Aspergillaceae</taxon>
        <taxon>Penicillium</taxon>
    </lineage>
</organism>
<dbReference type="PANTHER" id="PTHR38116">
    <property type="entry name" value="CHROMOSOME 7, WHOLE GENOME SHOTGUN SEQUENCE"/>
    <property type="match status" value="1"/>
</dbReference>
<dbReference type="InterPro" id="IPR021833">
    <property type="entry name" value="DUF3425"/>
</dbReference>
<dbReference type="OrthoDB" id="2245989at2759"/>
<gene>
    <name evidence="1" type="ORF">N7468_006040</name>
</gene>
<sequence>MHMGLTEELLCEDDSPSPFFRFSANSVNQATAERLISSVQGTFRTLKPDLRPISEQITTKHHPYIDILPFPTLRKNILCHLDDFDEDAFFDDMLTGLLCWGGTGMAKGDRAQATGCVSTGTPWDFRSWEATQWFLEKYWNLLGGEDGELVRQSQWWRGVRGDPEVSPPVDAL</sequence>
<protein>
    <submittedName>
        <fullName evidence="1">Uncharacterized protein</fullName>
    </submittedName>
</protein>
<reference evidence="1" key="2">
    <citation type="journal article" date="2023" name="IMA Fungus">
        <title>Comparative genomic study of the Penicillium genus elucidates a diverse pangenome and 15 lateral gene transfer events.</title>
        <authorList>
            <person name="Petersen C."/>
            <person name="Sorensen T."/>
            <person name="Nielsen M.R."/>
            <person name="Sondergaard T.E."/>
            <person name="Sorensen J.L."/>
            <person name="Fitzpatrick D.A."/>
            <person name="Frisvad J.C."/>
            <person name="Nielsen K.L."/>
        </authorList>
    </citation>
    <scope>NUCLEOTIDE SEQUENCE</scope>
    <source>
        <strain evidence="1">IBT 19713</strain>
    </source>
</reference>
<accession>A0A9W9P0F2</accession>
<name>A0A9W9P0F2_9EURO</name>
<dbReference type="Proteomes" id="UP001150941">
    <property type="component" value="Unassembled WGS sequence"/>
</dbReference>
<dbReference type="GeneID" id="83202639"/>
<dbReference type="RefSeq" id="XP_058331076.1">
    <property type="nucleotide sequence ID" value="XM_058475336.1"/>
</dbReference>
<keyword evidence="2" id="KW-1185">Reference proteome</keyword>
<evidence type="ECO:0000313" key="1">
    <source>
        <dbReference type="EMBL" id="KAJ5233084.1"/>
    </source>
</evidence>
<comment type="caution">
    <text evidence="1">The sequence shown here is derived from an EMBL/GenBank/DDBJ whole genome shotgun (WGS) entry which is preliminary data.</text>
</comment>
<dbReference type="AlphaFoldDB" id="A0A9W9P0F2"/>
<dbReference type="Pfam" id="PF11905">
    <property type="entry name" value="DUF3425"/>
    <property type="match status" value="1"/>
</dbReference>
<dbReference type="EMBL" id="JAPQKS010000004">
    <property type="protein sequence ID" value="KAJ5233084.1"/>
    <property type="molecule type" value="Genomic_DNA"/>
</dbReference>